<dbReference type="InterPro" id="IPR016054">
    <property type="entry name" value="LY6_UPA_recep-like"/>
</dbReference>
<name>A0A8C5R919_9ANUR</name>
<dbReference type="AlphaFoldDB" id="A0A8C5R919"/>
<dbReference type="InterPro" id="IPR050918">
    <property type="entry name" value="CNF-like_PLA2_Inhibitor"/>
</dbReference>
<dbReference type="GO" id="GO:0005576">
    <property type="term" value="C:extracellular region"/>
    <property type="evidence" value="ECO:0007669"/>
    <property type="project" value="UniProtKB-SubCell"/>
</dbReference>
<dbReference type="GeneTree" id="ENSGT00940000163304"/>
<keyword evidence="2" id="KW-0964">Secreted</keyword>
<feature type="signal peptide" evidence="3">
    <location>
        <begin position="1"/>
        <end position="20"/>
    </location>
</feature>
<dbReference type="Proteomes" id="UP000694569">
    <property type="component" value="Unplaced"/>
</dbReference>
<evidence type="ECO:0000313" key="6">
    <source>
        <dbReference type="Proteomes" id="UP000694569"/>
    </source>
</evidence>
<feature type="domain" description="UPAR/Ly6" evidence="4">
    <location>
        <begin position="112"/>
        <end position="171"/>
    </location>
</feature>
<dbReference type="PANTHER" id="PTHR20914">
    <property type="entry name" value="LY6/PLAUR DOMAIN-CONTAINING PROTEIN 8"/>
    <property type="match status" value="1"/>
</dbReference>
<dbReference type="OrthoDB" id="9907178at2759"/>
<protein>
    <recommendedName>
        <fullName evidence="4">UPAR/Ly6 domain-containing protein</fullName>
    </recommendedName>
</protein>
<accession>A0A8C5R919</accession>
<keyword evidence="3" id="KW-0732">Signal</keyword>
<keyword evidence="6" id="KW-1185">Reference proteome</keyword>
<proteinExistence type="predicted"/>
<reference evidence="5" key="2">
    <citation type="submission" date="2025-09" db="UniProtKB">
        <authorList>
            <consortium name="Ensembl"/>
        </authorList>
    </citation>
    <scope>IDENTIFICATION</scope>
</reference>
<evidence type="ECO:0000256" key="1">
    <source>
        <dbReference type="ARBA" id="ARBA00004613"/>
    </source>
</evidence>
<dbReference type="Gene3D" id="2.10.60.10">
    <property type="entry name" value="CD59"/>
    <property type="match status" value="2"/>
</dbReference>
<evidence type="ECO:0000256" key="2">
    <source>
        <dbReference type="ARBA" id="ARBA00022525"/>
    </source>
</evidence>
<dbReference type="Ensembl" id="ENSLLET00000051281.1">
    <property type="protein sequence ID" value="ENSLLEP00000049359.1"/>
    <property type="gene ID" value="ENSLLEG00000031073.1"/>
</dbReference>
<dbReference type="SUPFAM" id="SSF57302">
    <property type="entry name" value="Snake toxin-like"/>
    <property type="match status" value="1"/>
</dbReference>
<evidence type="ECO:0000256" key="3">
    <source>
        <dbReference type="SAM" id="SignalP"/>
    </source>
</evidence>
<evidence type="ECO:0000313" key="5">
    <source>
        <dbReference type="Ensembl" id="ENSLLEP00000049359.1"/>
    </source>
</evidence>
<evidence type="ECO:0000259" key="4">
    <source>
        <dbReference type="Pfam" id="PF00021"/>
    </source>
</evidence>
<dbReference type="CDD" id="cd23572">
    <property type="entry name" value="TFP_LU_ECD_PINLYP_rpt2"/>
    <property type="match status" value="1"/>
</dbReference>
<dbReference type="InterPro" id="IPR045860">
    <property type="entry name" value="Snake_toxin-like_sf"/>
</dbReference>
<feature type="domain" description="UPAR/Ly6" evidence="4">
    <location>
        <begin position="20"/>
        <end position="99"/>
    </location>
</feature>
<sequence length="200" mass="21376">MRTFLNLICIFAASVTSGNGILCPECFNSTTANCEGSLATCASCQTVVAESGHGNNSVSVIEKSCSVYPDSCNFAYSVTASDFHISFNSSCCDTELCNNGSVQVLPRNTTENGLECPSCFMENATECCANQTVQCTGQETKCVNFTGSLFDQGSCRNYTLQACVTENVCKSQVLPLYPKTQLCEVQRVECSDPKATSPIS</sequence>
<comment type="subcellular location">
    <subcellularLocation>
        <location evidence="1">Secreted</location>
    </subcellularLocation>
</comment>
<dbReference type="PANTHER" id="PTHR20914:SF31">
    <property type="entry name" value="PHOSPHOLIPASE A2 INHIBITOR AND LY6_PLAUR DOMAIN-CONTAINING PROTEIN"/>
    <property type="match status" value="1"/>
</dbReference>
<dbReference type="Pfam" id="PF00021">
    <property type="entry name" value="UPAR_LY6"/>
    <property type="match status" value="2"/>
</dbReference>
<reference evidence="5" key="1">
    <citation type="submission" date="2025-08" db="UniProtKB">
        <authorList>
            <consortium name="Ensembl"/>
        </authorList>
    </citation>
    <scope>IDENTIFICATION</scope>
</reference>
<organism evidence="5 6">
    <name type="scientific">Leptobrachium leishanense</name>
    <name type="common">Leishan spiny toad</name>
    <dbReference type="NCBI Taxonomy" id="445787"/>
    <lineage>
        <taxon>Eukaryota</taxon>
        <taxon>Metazoa</taxon>
        <taxon>Chordata</taxon>
        <taxon>Craniata</taxon>
        <taxon>Vertebrata</taxon>
        <taxon>Euteleostomi</taxon>
        <taxon>Amphibia</taxon>
        <taxon>Batrachia</taxon>
        <taxon>Anura</taxon>
        <taxon>Pelobatoidea</taxon>
        <taxon>Megophryidae</taxon>
        <taxon>Leptobrachium</taxon>
    </lineage>
</organism>
<feature type="chain" id="PRO_5034944679" description="UPAR/Ly6 domain-containing protein" evidence="3">
    <location>
        <begin position="21"/>
        <end position="200"/>
    </location>
</feature>